<dbReference type="AlphaFoldDB" id="A0A433QS81"/>
<evidence type="ECO:0000313" key="3">
    <source>
        <dbReference type="Proteomes" id="UP000274822"/>
    </source>
</evidence>
<protein>
    <submittedName>
        <fullName evidence="2">Uncharacterized protein</fullName>
    </submittedName>
</protein>
<evidence type="ECO:0000256" key="1">
    <source>
        <dbReference type="SAM" id="Coils"/>
    </source>
</evidence>
<reference evidence="2 3" key="1">
    <citation type="journal article" date="2018" name="New Phytol.">
        <title>Phylogenomics of Endogonaceae and evolution of mycorrhizas within Mucoromycota.</title>
        <authorList>
            <person name="Chang Y."/>
            <person name="Desiro A."/>
            <person name="Na H."/>
            <person name="Sandor L."/>
            <person name="Lipzen A."/>
            <person name="Clum A."/>
            <person name="Barry K."/>
            <person name="Grigoriev I.V."/>
            <person name="Martin F.M."/>
            <person name="Stajich J.E."/>
            <person name="Smith M.E."/>
            <person name="Bonito G."/>
            <person name="Spatafora J.W."/>
        </authorList>
    </citation>
    <scope>NUCLEOTIDE SEQUENCE [LARGE SCALE GENOMIC DNA]</scope>
    <source>
        <strain evidence="2 3">AD002</strain>
    </source>
</reference>
<sequence>MKAFICVDYLSHSWDAEDLVCSYHESKQQAAELRQRLMDNDDKMETERQKRPWRRPLTMSIKEKHRLSVEEYRLQRLENALWRQMARNCTDKLGKANRLINPSEVNCV</sequence>
<feature type="coiled-coil region" evidence="1">
    <location>
        <begin position="16"/>
        <end position="50"/>
    </location>
</feature>
<name>A0A433QS81_9FUNG</name>
<proteinExistence type="predicted"/>
<accession>A0A433QS81</accession>
<gene>
    <name evidence="2" type="ORF">BC938DRAFT_474839</name>
</gene>
<dbReference type="Proteomes" id="UP000274822">
    <property type="component" value="Unassembled WGS sequence"/>
</dbReference>
<organism evidence="2 3">
    <name type="scientific">Jimgerdemannia flammicorona</name>
    <dbReference type="NCBI Taxonomy" id="994334"/>
    <lineage>
        <taxon>Eukaryota</taxon>
        <taxon>Fungi</taxon>
        <taxon>Fungi incertae sedis</taxon>
        <taxon>Mucoromycota</taxon>
        <taxon>Mucoromycotina</taxon>
        <taxon>Endogonomycetes</taxon>
        <taxon>Endogonales</taxon>
        <taxon>Endogonaceae</taxon>
        <taxon>Jimgerdemannia</taxon>
    </lineage>
</organism>
<evidence type="ECO:0000313" key="2">
    <source>
        <dbReference type="EMBL" id="RUS32629.1"/>
    </source>
</evidence>
<comment type="caution">
    <text evidence="2">The sequence shown here is derived from an EMBL/GenBank/DDBJ whole genome shotgun (WGS) entry which is preliminary data.</text>
</comment>
<dbReference type="EMBL" id="RBNJ01001904">
    <property type="protein sequence ID" value="RUS32629.1"/>
    <property type="molecule type" value="Genomic_DNA"/>
</dbReference>
<keyword evidence="3" id="KW-1185">Reference proteome</keyword>
<keyword evidence="1" id="KW-0175">Coiled coil</keyword>